<evidence type="ECO:0000256" key="2">
    <source>
        <dbReference type="ARBA" id="ARBA00022670"/>
    </source>
</evidence>
<dbReference type="AlphaFoldDB" id="A0A9W4MDY0"/>
<evidence type="ECO:0000313" key="8">
    <source>
        <dbReference type="EMBL" id="CAG7648349.1"/>
    </source>
</evidence>
<dbReference type="GO" id="GO:0004252">
    <property type="term" value="F:serine-type endopeptidase activity"/>
    <property type="evidence" value="ECO:0007669"/>
    <property type="project" value="InterPro"/>
</dbReference>
<dbReference type="CDD" id="cd21112">
    <property type="entry name" value="alphaLP-like"/>
    <property type="match status" value="1"/>
</dbReference>
<dbReference type="PIRSF" id="PIRSF001134">
    <property type="entry name" value="Streptogrisin"/>
    <property type="match status" value="1"/>
</dbReference>
<dbReference type="Gene3D" id="2.40.10.10">
    <property type="entry name" value="Trypsin-like serine proteases"/>
    <property type="match status" value="2"/>
</dbReference>
<evidence type="ECO:0000313" key="9">
    <source>
        <dbReference type="Proteomes" id="UP001153328"/>
    </source>
</evidence>
<proteinExistence type="inferred from homology"/>
<feature type="disulfide bond" evidence="6">
    <location>
        <begin position="153"/>
        <end position="163"/>
    </location>
</feature>
<evidence type="ECO:0000256" key="7">
    <source>
        <dbReference type="SAM" id="SignalP"/>
    </source>
</evidence>
<sequence length="240" mass="23800">MRIGHRFTARAAARRIGLAAVALAAVAGGQTAAAATPSAQAAPSAAAASSVSAATVRPQVSAGDTIYADNGTACRTVVNARNASAYFIIMPGHCTLGTSAWYASPALTTYIGPTVATSFPGNDYGLIRYDNPAVPHPGGGYTPGSPYVGERVCRTSPVSGVHCGTVTALNATVNYGGGQIVTGLIATTVCTEPGDTGGLLVAGSTALGLFSGGSGNCTSGGTSYYQPLAEVLAAYGLTLY</sequence>
<keyword evidence="2" id="KW-0645">Protease</keyword>
<dbReference type="RefSeq" id="WP_205047798.1">
    <property type="nucleotide sequence ID" value="NZ_CAJVAX010000018.1"/>
</dbReference>
<comment type="caution">
    <text evidence="8">The sequence shown here is derived from an EMBL/GenBank/DDBJ whole genome shotgun (WGS) entry which is preliminary data.</text>
</comment>
<dbReference type="InterPro" id="IPR009003">
    <property type="entry name" value="Peptidase_S1_PA"/>
</dbReference>
<evidence type="ECO:0000256" key="5">
    <source>
        <dbReference type="ARBA" id="ARBA00023157"/>
    </source>
</evidence>
<dbReference type="InterPro" id="IPR001316">
    <property type="entry name" value="Pept_S1A_streptogrisin"/>
</dbReference>
<feature type="disulfide bond" evidence="6">
    <location>
        <begin position="74"/>
        <end position="94"/>
    </location>
</feature>
<dbReference type="InterPro" id="IPR043504">
    <property type="entry name" value="Peptidase_S1_PA_chymotrypsin"/>
</dbReference>
<evidence type="ECO:0000256" key="6">
    <source>
        <dbReference type="PIRSR" id="PIRSR001134-2"/>
    </source>
</evidence>
<dbReference type="EMBL" id="CAJVAX010000018">
    <property type="protein sequence ID" value="CAG7648349.1"/>
    <property type="molecule type" value="Genomic_DNA"/>
</dbReference>
<evidence type="ECO:0000256" key="1">
    <source>
        <dbReference type="ARBA" id="ARBA00007664"/>
    </source>
</evidence>
<comment type="similarity">
    <text evidence="1">Belongs to the peptidase S1 family.</text>
</comment>
<keyword evidence="5 6" id="KW-1015">Disulfide bond</keyword>
<dbReference type="Proteomes" id="UP001153328">
    <property type="component" value="Unassembled WGS sequence"/>
</dbReference>
<dbReference type="GO" id="GO:0006508">
    <property type="term" value="P:proteolysis"/>
    <property type="evidence" value="ECO:0007669"/>
    <property type="project" value="UniProtKB-KW"/>
</dbReference>
<evidence type="ECO:0000256" key="3">
    <source>
        <dbReference type="ARBA" id="ARBA00022801"/>
    </source>
</evidence>
<feature type="disulfide bond" evidence="6">
    <location>
        <begin position="190"/>
        <end position="217"/>
    </location>
</feature>
<name>A0A9W4MDY0_9ACTN</name>
<gene>
    <name evidence="8" type="ORF">SBRY_40908</name>
</gene>
<organism evidence="8 9">
    <name type="scientific">Actinacidiphila bryophytorum</name>
    <dbReference type="NCBI Taxonomy" id="1436133"/>
    <lineage>
        <taxon>Bacteria</taxon>
        <taxon>Bacillati</taxon>
        <taxon>Actinomycetota</taxon>
        <taxon>Actinomycetes</taxon>
        <taxon>Kitasatosporales</taxon>
        <taxon>Streptomycetaceae</taxon>
        <taxon>Actinacidiphila</taxon>
    </lineage>
</organism>
<keyword evidence="4" id="KW-0720">Serine protease</keyword>
<keyword evidence="9" id="KW-1185">Reference proteome</keyword>
<keyword evidence="3" id="KW-0378">Hydrolase</keyword>
<protein>
    <submittedName>
        <fullName evidence="8">Streptogrisin B</fullName>
    </submittedName>
</protein>
<feature type="chain" id="PRO_5040919231" evidence="7">
    <location>
        <begin position="25"/>
        <end position="240"/>
    </location>
</feature>
<dbReference type="SUPFAM" id="SSF50494">
    <property type="entry name" value="Trypsin-like serine proteases"/>
    <property type="match status" value="1"/>
</dbReference>
<keyword evidence="7" id="KW-0732">Signal</keyword>
<feature type="signal peptide" evidence="7">
    <location>
        <begin position="1"/>
        <end position="24"/>
    </location>
</feature>
<evidence type="ECO:0000256" key="4">
    <source>
        <dbReference type="ARBA" id="ARBA00022825"/>
    </source>
</evidence>
<accession>A0A9W4MDY0</accession>
<dbReference type="PRINTS" id="PR00861">
    <property type="entry name" value="ALYTICPTASE"/>
</dbReference>
<reference evidence="8" key="1">
    <citation type="submission" date="2021-06" db="EMBL/GenBank/DDBJ databases">
        <authorList>
            <person name="Arsene-Ploetze F."/>
        </authorList>
    </citation>
    <scope>NUCLEOTIDE SEQUENCE</scope>
    <source>
        <strain evidence="8">SBRY1</strain>
    </source>
</reference>